<dbReference type="PATRIC" id="fig|520709.3.peg.821"/>
<dbReference type="RefSeq" id="WP_004705966.1">
    <property type="nucleotide sequence ID" value="NZ_KB851205.1"/>
</dbReference>
<proteinExistence type="predicted"/>
<evidence type="ECO:0000313" key="1">
    <source>
        <dbReference type="EMBL" id="ENU44421.1"/>
    </source>
</evidence>
<accession>N8R0C8</accession>
<reference evidence="1 2" key="2">
    <citation type="journal article" date="2015" name="Int. J. Syst. Evol. Microbiol.">
        <title>Acinetobacter seifertii sp. nov., a member of the Acinetobacter calcoaceticus-Acinetobacter baumannii complex isolated from human clinical specimens.</title>
        <authorList>
            <person name="Nemec A."/>
            <person name="Krizova L."/>
            <person name="Maixnerova M."/>
            <person name="Sedo O."/>
            <person name="Brisse S."/>
            <person name="Higgins P.G."/>
        </authorList>
    </citation>
    <scope>NUCLEOTIDE SEQUENCE [LARGE SCALE GENOMIC DNA]</scope>
    <source>
        <strain evidence="1 2">NIPH 973</strain>
    </source>
</reference>
<dbReference type="EMBL" id="APOO01000007">
    <property type="protein sequence ID" value="ENU44421.1"/>
    <property type="molecule type" value="Genomic_DNA"/>
</dbReference>
<evidence type="ECO:0000313" key="2">
    <source>
        <dbReference type="Proteomes" id="UP000013065"/>
    </source>
</evidence>
<protein>
    <submittedName>
        <fullName evidence="1">Uncharacterized protein</fullName>
    </submittedName>
</protein>
<reference evidence="2" key="1">
    <citation type="submission" date="2013-02" db="EMBL/GenBank/DDBJ databases">
        <title>The Genome Sequence of Acinetobacter sp. NIPH 973.</title>
        <authorList>
            <consortium name="The Broad Institute Genome Sequencing Platform"/>
            <consortium name="The Broad Institute Genome Sequencing Center for Infectious Disease"/>
            <person name="Cerqueira G."/>
            <person name="Feldgarden M."/>
            <person name="Courvalin P."/>
            <person name="Perichon B."/>
            <person name="Grillot-Courvalin C."/>
            <person name="Clermont D."/>
            <person name="Rocha E."/>
            <person name="Yoon E.-J."/>
            <person name="Nemec A."/>
            <person name="Walker B."/>
            <person name="Young S.K."/>
            <person name="Zeng Q."/>
            <person name="Gargeya S."/>
            <person name="Fitzgerald M."/>
            <person name="Haas B."/>
            <person name="Abouelleil A."/>
            <person name="Alvarado L."/>
            <person name="Arachchi H.M."/>
            <person name="Berlin A.M."/>
            <person name="Chapman S.B."/>
            <person name="Dewar J."/>
            <person name="Goldberg J."/>
            <person name="Griggs A."/>
            <person name="Gujja S."/>
            <person name="Hansen M."/>
            <person name="Howarth C."/>
            <person name="Imamovic A."/>
            <person name="Larimer J."/>
            <person name="McCowan C."/>
            <person name="Murphy C."/>
            <person name="Neiman D."/>
            <person name="Pearson M."/>
            <person name="Priest M."/>
            <person name="Roberts A."/>
            <person name="Saif S."/>
            <person name="Shea T."/>
            <person name="Sisk P."/>
            <person name="Sykes S."/>
            <person name="Wortman J."/>
            <person name="Nusbaum C."/>
            <person name="Birren B."/>
        </authorList>
    </citation>
    <scope>NUCLEOTIDE SEQUENCE [LARGE SCALE GENOMIC DNA]</scope>
    <source>
        <strain evidence="2">NIPH 973</strain>
    </source>
</reference>
<dbReference type="AlphaFoldDB" id="N8R0C8"/>
<gene>
    <name evidence="1" type="ORF">F985_00842</name>
</gene>
<organism evidence="1 2">
    <name type="scientific">Acinetobacter seifertii</name>
    <dbReference type="NCBI Taxonomy" id="1530123"/>
    <lineage>
        <taxon>Bacteria</taxon>
        <taxon>Pseudomonadati</taxon>
        <taxon>Pseudomonadota</taxon>
        <taxon>Gammaproteobacteria</taxon>
        <taxon>Moraxellales</taxon>
        <taxon>Moraxellaceae</taxon>
        <taxon>Acinetobacter</taxon>
        <taxon>Acinetobacter calcoaceticus/baumannii complex</taxon>
    </lineage>
</organism>
<name>N8R0C8_9GAMM</name>
<dbReference type="HOGENOM" id="CLU_114528_1_0_6"/>
<dbReference type="Proteomes" id="UP000013065">
    <property type="component" value="Unassembled WGS sequence"/>
</dbReference>
<comment type="caution">
    <text evidence="1">The sequence shown here is derived from an EMBL/GenBank/DDBJ whole genome shotgun (WGS) entry which is preliminary data.</text>
</comment>
<dbReference type="OrthoDB" id="6400310at2"/>
<sequence>MKILQKNQDKVANTKSLLINIINQPEKYNIPEIQNALSNQRKLAAFTNTEYAITSCTLNTLKSAAEYCLSRGFIELDELRQNAKASLEKEIIKDSNPNHNTKAYFKERLKNSEIELDKSKHTIISLTTIIGEMSLELARMANSNNMTNEARQALYQDLNNKLQHKLSFTLGSK</sequence>